<dbReference type="PROSITE" id="PS51257">
    <property type="entry name" value="PROKAR_LIPOPROTEIN"/>
    <property type="match status" value="1"/>
</dbReference>
<evidence type="ECO:0000256" key="1">
    <source>
        <dbReference type="SAM" id="MobiDB-lite"/>
    </source>
</evidence>
<dbReference type="PANTHER" id="PTHR23150">
    <property type="entry name" value="SULFATASE MODIFYING FACTOR 1, 2"/>
    <property type="match status" value="1"/>
</dbReference>
<feature type="signal peptide" evidence="2">
    <location>
        <begin position="1"/>
        <end position="22"/>
    </location>
</feature>
<gene>
    <name evidence="4" type="primary">pkn1_1</name>
    <name evidence="4" type="ORF">Pan44_15760</name>
</gene>
<keyword evidence="5" id="KW-1185">Reference proteome</keyword>
<sequence length="282" mass="31044" precursor="true">MRSLFRMLFSAAVLTLMAGATACGAESPAHLKLLKTFVDEFVEITPGVGRFPKSFQQGGEQPAREVTFAYSFSIAKYEVPQNLYEAVMGSNPSRWKGPRNSVESMSWEEANDFCEKATARLRAVKLIGNDDVIRLPSESEWEYCCRAGTTTTYSFGDEAQATGDVAPKATLLDQYAWHTGNAAGNDPAVGVLKPNPWGLYDVHGYLWEYCSDDWHADSSGAPTDGTPWRDTAESNDKPASRRVMRGGSWKDDSTWLRSSSRRAIGPSARNDAIGFRCVLSRG</sequence>
<feature type="chain" id="PRO_5022153571" evidence="2">
    <location>
        <begin position="23"/>
        <end position="282"/>
    </location>
</feature>
<dbReference type="Gene3D" id="3.90.1580.10">
    <property type="entry name" value="paralog of FGE (formylglycine-generating enzyme)"/>
    <property type="match status" value="1"/>
</dbReference>
<dbReference type="Proteomes" id="UP000315700">
    <property type="component" value="Chromosome"/>
</dbReference>
<dbReference type="InterPro" id="IPR005532">
    <property type="entry name" value="SUMF_dom"/>
</dbReference>
<organism evidence="4 5">
    <name type="scientific">Caulifigura coniformis</name>
    <dbReference type="NCBI Taxonomy" id="2527983"/>
    <lineage>
        <taxon>Bacteria</taxon>
        <taxon>Pseudomonadati</taxon>
        <taxon>Planctomycetota</taxon>
        <taxon>Planctomycetia</taxon>
        <taxon>Planctomycetales</taxon>
        <taxon>Planctomycetaceae</taxon>
        <taxon>Caulifigura</taxon>
    </lineage>
</organism>
<dbReference type="SUPFAM" id="SSF56436">
    <property type="entry name" value="C-type lectin-like"/>
    <property type="match status" value="1"/>
</dbReference>
<accession>A0A517SBS0</accession>
<evidence type="ECO:0000259" key="3">
    <source>
        <dbReference type="Pfam" id="PF03781"/>
    </source>
</evidence>
<evidence type="ECO:0000313" key="4">
    <source>
        <dbReference type="EMBL" id="QDT53554.1"/>
    </source>
</evidence>
<keyword evidence="2" id="KW-0732">Signal</keyword>
<dbReference type="EMBL" id="CP036271">
    <property type="protein sequence ID" value="QDT53554.1"/>
    <property type="molecule type" value="Genomic_DNA"/>
</dbReference>
<evidence type="ECO:0000313" key="5">
    <source>
        <dbReference type="Proteomes" id="UP000315700"/>
    </source>
</evidence>
<dbReference type="EC" id="2.7.11.1" evidence="4"/>
<dbReference type="GO" id="GO:0120147">
    <property type="term" value="F:formylglycine-generating oxidase activity"/>
    <property type="evidence" value="ECO:0007669"/>
    <property type="project" value="TreeGrafter"/>
</dbReference>
<dbReference type="Pfam" id="PF03781">
    <property type="entry name" value="FGE-sulfatase"/>
    <property type="match status" value="1"/>
</dbReference>
<dbReference type="PANTHER" id="PTHR23150:SF19">
    <property type="entry name" value="FORMYLGLYCINE-GENERATING ENZYME"/>
    <property type="match status" value="1"/>
</dbReference>
<dbReference type="KEGG" id="ccos:Pan44_15760"/>
<dbReference type="InterPro" id="IPR016187">
    <property type="entry name" value="CTDL_fold"/>
</dbReference>
<reference evidence="4 5" key="1">
    <citation type="submission" date="2019-02" db="EMBL/GenBank/DDBJ databases">
        <title>Deep-cultivation of Planctomycetes and their phenomic and genomic characterization uncovers novel biology.</title>
        <authorList>
            <person name="Wiegand S."/>
            <person name="Jogler M."/>
            <person name="Boedeker C."/>
            <person name="Pinto D."/>
            <person name="Vollmers J."/>
            <person name="Rivas-Marin E."/>
            <person name="Kohn T."/>
            <person name="Peeters S.H."/>
            <person name="Heuer A."/>
            <person name="Rast P."/>
            <person name="Oberbeckmann S."/>
            <person name="Bunk B."/>
            <person name="Jeske O."/>
            <person name="Meyerdierks A."/>
            <person name="Storesund J.E."/>
            <person name="Kallscheuer N."/>
            <person name="Luecker S."/>
            <person name="Lage O.M."/>
            <person name="Pohl T."/>
            <person name="Merkel B.J."/>
            <person name="Hornburger P."/>
            <person name="Mueller R.-W."/>
            <person name="Bruemmer F."/>
            <person name="Labrenz M."/>
            <person name="Spormann A.M."/>
            <person name="Op den Camp H."/>
            <person name="Overmann J."/>
            <person name="Amann R."/>
            <person name="Jetten M.S.M."/>
            <person name="Mascher T."/>
            <person name="Medema M.H."/>
            <person name="Devos D.P."/>
            <person name="Kaster A.-K."/>
            <person name="Ovreas L."/>
            <person name="Rohde M."/>
            <person name="Galperin M.Y."/>
            <person name="Jogler C."/>
        </authorList>
    </citation>
    <scope>NUCLEOTIDE SEQUENCE [LARGE SCALE GENOMIC DNA]</scope>
    <source>
        <strain evidence="4 5">Pan44</strain>
    </source>
</reference>
<dbReference type="RefSeq" id="WP_231754249.1">
    <property type="nucleotide sequence ID" value="NZ_CP036271.1"/>
</dbReference>
<feature type="domain" description="Sulfatase-modifying factor enzyme-like" evidence="3">
    <location>
        <begin position="40"/>
        <end position="278"/>
    </location>
</feature>
<dbReference type="InterPro" id="IPR051043">
    <property type="entry name" value="Sulfatase_Mod_Factor_Kinase"/>
</dbReference>
<feature type="compositionally biased region" description="Basic and acidic residues" evidence="1">
    <location>
        <begin position="230"/>
        <end position="239"/>
    </location>
</feature>
<dbReference type="InParanoid" id="A0A517SBS0"/>
<protein>
    <submittedName>
        <fullName evidence="4">Serine/threonine-protein kinase pkn1</fullName>
        <ecNumber evidence="4">2.7.11.1</ecNumber>
    </submittedName>
</protein>
<evidence type="ECO:0000256" key="2">
    <source>
        <dbReference type="SAM" id="SignalP"/>
    </source>
</evidence>
<dbReference type="AlphaFoldDB" id="A0A517SBS0"/>
<name>A0A517SBS0_9PLAN</name>
<feature type="region of interest" description="Disordered" evidence="1">
    <location>
        <begin position="219"/>
        <end position="246"/>
    </location>
</feature>
<dbReference type="GO" id="GO:0004674">
    <property type="term" value="F:protein serine/threonine kinase activity"/>
    <property type="evidence" value="ECO:0007669"/>
    <property type="project" value="UniProtKB-EC"/>
</dbReference>
<dbReference type="InterPro" id="IPR042095">
    <property type="entry name" value="SUMF_sf"/>
</dbReference>
<keyword evidence="4" id="KW-0418">Kinase</keyword>
<keyword evidence="4" id="KW-0808">Transferase</keyword>
<proteinExistence type="predicted"/>